<name>A0A6A7C1M3_9PEZI</name>
<gene>
    <name evidence="1" type="ORF">K470DRAFT_294365</name>
</gene>
<dbReference type="EMBL" id="MU005973">
    <property type="protein sequence ID" value="KAF2861401.1"/>
    <property type="molecule type" value="Genomic_DNA"/>
</dbReference>
<protein>
    <submittedName>
        <fullName evidence="1">Uncharacterized protein</fullName>
    </submittedName>
</protein>
<accession>A0A6A7C1M3</accession>
<keyword evidence="2" id="KW-1185">Reference proteome</keyword>
<organism evidence="1 2">
    <name type="scientific">Piedraia hortae CBS 480.64</name>
    <dbReference type="NCBI Taxonomy" id="1314780"/>
    <lineage>
        <taxon>Eukaryota</taxon>
        <taxon>Fungi</taxon>
        <taxon>Dikarya</taxon>
        <taxon>Ascomycota</taxon>
        <taxon>Pezizomycotina</taxon>
        <taxon>Dothideomycetes</taxon>
        <taxon>Dothideomycetidae</taxon>
        <taxon>Capnodiales</taxon>
        <taxon>Piedraiaceae</taxon>
        <taxon>Piedraia</taxon>
    </lineage>
</organism>
<evidence type="ECO:0000313" key="2">
    <source>
        <dbReference type="Proteomes" id="UP000799421"/>
    </source>
</evidence>
<reference evidence="1" key="1">
    <citation type="journal article" date="2020" name="Stud. Mycol.">
        <title>101 Dothideomycetes genomes: a test case for predicting lifestyles and emergence of pathogens.</title>
        <authorList>
            <person name="Haridas S."/>
            <person name="Albert R."/>
            <person name="Binder M."/>
            <person name="Bloem J."/>
            <person name="Labutti K."/>
            <person name="Salamov A."/>
            <person name="Andreopoulos B."/>
            <person name="Baker S."/>
            <person name="Barry K."/>
            <person name="Bills G."/>
            <person name="Bluhm B."/>
            <person name="Cannon C."/>
            <person name="Castanera R."/>
            <person name="Culley D."/>
            <person name="Daum C."/>
            <person name="Ezra D."/>
            <person name="Gonzalez J."/>
            <person name="Henrissat B."/>
            <person name="Kuo A."/>
            <person name="Liang C."/>
            <person name="Lipzen A."/>
            <person name="Lutzoni F."/>
            <person name="Magnuson J."/>
            <person name="Mondo S."/>
            <person name="Nolan M."/>
            <person name="Ohm R."/>
            <person name="Pangilinan J."/>
            <person name="Park H.-J."/>
            <person name="Ramirez L."/>
            <person name="Alfaro M."/>
            <person name="Sun H."/>
            <person name="Tritt A."/>
            <person name="Yoshinaga Y."/>
            <person name="Zwiers L.-H."/>
            <person name="Turgeon B."/>
            <person name="Goodwin S."/>
            <person name="Spatafora J."/>
            <person name="Crous P."/>
            <person name="Grigoriev I."/>
        </authorList>
    </citation>
    <scope>NUCLEOTIDE SEQUENCE</scope>
    <source>
        <strain evidence="1">CBS 480.64</strain>
    </source>
</reference>
<evidence type="ECO:0000313" key="1">
    <source>
        <dbReference type="EMBL" id="KAF2861401.1"/>
    </source>
</evidence>
<sequence>MHKAARLHSCRGWASAETNMVEVNKQKSIQQRNYVRNQDSPPSLLFISLAAATPVKSTQVSEDITSANGFFERAAELKGVEISNFAACDKGVKCGRTNVTRKDIFNSIIWGTQLGSKHEHRKNTDIERHGEHKEHPHKYVNHGKFEWVNGDKACDAHEHRF</sequence>
<dbReference type="AlphaFoldDB" id="A0A6A7C1M3"/>
<dbReference type="Proteomes" id="UP000799421">
    <property type="component" value="Unassembled WGS sequence"/>
</dbReference>
<proteinExistence type="predicted"/>